<reference evidence="2 3" key="1">
    <citation type="journal article" date="2018" name="New Phytol.">
        <title>Phylogenomics of Endogonaceae and evolution of mycorrhizas within Mucoromycota.</title>
        <authorList>
            <person name="Chang Y."/>
            <person name="Desiro A."/>
            <person name="Na H."/>
            <person name="Sandor L."/>
            <person name="Lipzen A."/>
            <person name="Clum A."/>
            <person name="Barry K."/>
            <person name="Grigoriev I.V."/>
            <person name="Martin F.M."/>
            <person name="Stajich J.E."/>
            <person name="Smith M.E."/>
            <person name="Bonito G."/>
            <person name="Spatafora J.W."/>
        </authorList>
    </citation>
    <scope>NUCLEOTIDE SEQUENCE [LARGE SCALE GENOMIC DNA]</scope>
    <source>
        <strain evidence="2 3">AD002</strain>
    </source>
</reference>
<feature type="region of interest" description="Disordered" evidence="1">
    <location>
        <begin position="1"/>
        <end position="72"/>
    </location>
</feature>
<comment type="caution">
    <text evidence="2">The sequence shown here is derived from an EMBL/GenBank/DDBJ whole genome shotgun (WGS) entry which is preliminary data.</text>
</comment>
<dbReference type="AlphaFoldDB" id="A0A433Q2N8"/>
<sequence length="498" mass="56416">RDKIIDHAKAGKRKLNFNEGGEDEARGVEPKIQNEEDDNASVNNVGKVPASRAAERNKSKEDPTVSDRMHDGRNSYRQIFDADGPRQSSASDLLTSFLLDIPSQDGDGKDDDSQSASDNEELGDLEHAIVDLTQIAKELQQEPLSEWVVDDVNVTQIFRRYQKEALVKASTRGLTWNDLYELLALSSIIVLQSPCPYPVFTNRQWRKIMGESPYLNSWPVLPVEISSSLKEGSTDFLEGKNAYLSGTDSDMSRTTARIFNDTDFLPSPPTFKRCSGLPAVSPRCSSEEEHCFQLLYPIIRPFFVGDDKEYKLRLNRATRGTTKRPDLACLINEIPVLNSEIKPLGVTPFKQSKDKSKVHLRARKAINQLLETKGGPTESAILINAGDLIESYIMDLKYDGLYRSWAFLTTRLVTDRTTIPLLESNIRHFVALERALRFPPILFRDPRFTIYFPFPPFSLNFAKGTRQRNSRELQKQERQLHPATGDEIQAGFTRHTTY</sequence>
<evidence type="ECO:0000313" key="2">
    <source>
        <dbReference type="EMBL" id="RUS24079.1"/>
    </source>
</evidence>
<name>A0A433Q2N8_9FUNG</name>
<evidence type="ECO:0000256" key="1">
    <source>
        <dbReference type="SAM" id="MobiDB-lite"/>
    </source>
</evidence>
<evidence type="ECO:0000313" key="3">
    <source>
        <dbReference type="Proteomes" id="UP000274822"/>
    </source>
</evidence>
<feature type="compositionally biased region" description="Basic and acidic residues" evidence="1">
    <location>
        <begin position="469"/>
        <end position="480"/>
    </location>
</feature>
<organism evidence="2 3">
    <name type="scientific">Jimgerdemannia flammicorona</name>
    <dbReference type="NCBI Taxonomy" id="994334"/>
    <lineage>
        <taxon>Eukaryota</taxon>
        <taxon>Fungi</taxon>
        <taxon>Fungi incertae sedis</taxon>
        <taxon>Mucoromycota</taxon>
        <taxon>Mucoromycotina</taxon>
        <taxon>Endogonomycetes</taxon>
        <taxon>Endogonales</taxon>
        <taxon>Endogonaceae</taxon>
        <taxon>Jimgerdemannia</taxon>
    </lineage>
</organism>
<feature type="compositionally biased region" description="Basic and acidic residues" evidence="1">
    <location>
        <begin position="53"/>
        <end position="72"/>
    </location>
</feature>
<accession>A0A433Q2N8</accession>
<feature type="compositionally biased region" description="Basic and acidic residues" evidence="1">
    <location>
        <begin position="23"/>
        <end position="34"/>
    </location>
</feature>
<feature type="region of interest" description="Disordered" evidence="1">
    <location>
        <begin position="468"/>
        <end position="498"/>
    </location>
</feature>
<protein>
    <submittedName>
        <fullName evidence="2">Uncharacterized protein</fullName>
    </submittedName>
</protein>
<feature type="non-terminal residue" evidence="2">
    <location>
        <position position="1"/>
    </location>
</feature>
<dbReference type="EMBL" id="RBNJ01017408">
    <property type="protein sequence ID" value="RUS24079.1"/>
    <property type="molecule type" value="Genomic_DNA"/>
</dbReference>
<dbReference type="Proteomes" id="UP000274822">
    <property type="component" value="Unassembled WGS sequence"/>
</dbReference>
<proteinExistence type="predicted"/>
<gene>
    <name evidence="2" type="ORF">BC938DRAFT_474156</name>
</gene>
<keyword evidence="3" id="KW-1185">Reference proteome</keyword>